<reference evidence="1 2" key="1">
    <citation type="journal article" date="2022" name="Nat. Ecol. Evol.">
        <title>A masculinizing supergene underlies an exaggerated male reproductive morph in a spider.</title>
        <authorList>
            <person name="Hendrickx F."/>
            <person name="De Corte Z."/>
            <person name="Sonet G."/>
            <person name="Van Belleghem S.M."/>
            <person name="Kostlbacher S."/>
            <person name="Vangestel C."/>
        </authorList>
    </citation>
    <scope>NUCLEOTIDE SEQUENCE [LARGE SCALE GENOMIC DNA]</scope>
    <source>
        <strain evidence="1">W744_W776</strain>
    </source>
</reference>
<keyword evidence="2" id="KW-1185">Reference proteome</keyword>
<proteinExistence type="predicted"/>
<evidence type="ECO:0000313" key="2">
    <source>
        <dbReference type="Proteomes" id="UP000827092"/>
    </source>
</evidence>
<sequence length="157" mass="17381">MGGILSNKIMNKNIASIFLVFTFTTSYVQANDLSKEMTKLVDLLEPFEKVIRQAYVVAENIMTKSMMNDPSVVAFVAQLKTVEPGLTSSGKLAYKSMVKNVQEGIKGMDQAAVKPKMDKFKQSMKSMSHPMQDMIQRATMNSNPLVGSVGQIFNFGK</sequence>
<dbReference type="AlphaFoldDB" id="A0AAV6U8K5"/>
<dbReference type="EMBL" id="JAFNEN010000597">
    <property type="protein sequence ID" value="KAG8179919.1"/>
    <property type="molecule type" value="Genomic_DNA"/>
</dbReference>
<comment type="caution">
    <text evidence="1">The sequence shown here is derived from an EMBL/GenBank/DDBJ whole genome shotgun (WGS) entry which is preliminary data.</text>
</comment>
<protein>
    <submittedName>
        <fullName evidence="1">Uncharacterized protein</fullName>
    </submittedName>
</protein>
<organism evidence="1 2">
    <name type="scientific">Oedothorax gibbosus</name>
    <dbReference type="NCBI Taxonomy" id="931172"/>
    <lineage>
        <taxon>Eukaryota</taxon>
        <taxon>Metazoa</taxon>
        <taxon>Ecdysozoa</taxon>
        <taxon>Arthropoda</taxon>
        <taxon>Chelicerata</taxon>
        <taxon>Arachnida</taxon>
        <taxon>Araneae</taxon>
        <taxon>Araneomorphae</taxon>
        <taxon>Entelegynae</taxon>
        <taxon>Araneoidea</taxon>
        <taxon>Linyphiidae</taxon>
        <taxon>Erigoninae</taxon>
        <taxon>Oedothorax</taxon>
    </lineage>
</organism>
<evidence type="ECO:0000313" key="1">
    <source>
        <dbReference type="EMBL" id="KAG8179919.1"/>
    </source>
</evidence>
<accession>A0AAV6U8K5</accession>
<dbReference type="Proteomes" id="UP000827092">
    <property type="component" value="Unassembled WGS sequence"/>
</dbReference>
<gene>
    <name evidence="1" type="ORF">JTE90_006280</name>
</gene>
<name>A0AAV6U8K5_9ARAC</name>